<accession>A0ABU2FJK0</accession>
<sequence>MKTAQCSRHDRFQLSTALADQRSRQLLSCLQDGPATVRDLAVALAASDLDCARSAVTATDRRQYHQQLDHRYLPRLNDVGLVTRSPDGFVEYVPTVLDGFEVEFPSLAEPTDPSWPAAAAVLGRAYRHSLVSLVAEVGSASLSQLTDQLAGADGTPGQRPRELAITLHHVDLPKLAAVGLLNYDYESRTATRTADTETVL</sequence>
<proteinExistence type="predicted"/>
<dbReference type="Proteomes" id="UP001268864">
    <property type="component" value="Unassembled WGS sequence"/>
</dbReference>
<gene>
    <name evidence="2" type="ORF">NDI86_02205</name>
</gene>
<name>A0ABU2FJK0_9EURY</name>
<evidence type="ECO:0000313" key="3">
    <source>
        <dbReference type="Proteomes" id="UP001268864"/>
    </source>
</evidence>
<evidence type="ECO:0000259" key="1">
    <source>
        <dbReference type="Pfam" id="PF24035"/>
    </source>
</evidence>
<dbReference type="InterPro" id="IPR036388">
    <property type="entry name" value="WH-like_DNA-bd_sf"/>
</dbReference>
<dbReference type="InterPro" id="IPR055768">
    <property type="entry name" value="DUF7344"/>
</dbReference>
<reference evidence="2 3" key="1">
    <citation type="submission" date="2022-06" db="EMBL/GenBank/DDBJ databases">
        <title>Halomicroarcula sp. a new haloarchaeum isolate from saline soil.</title>
        <authorList>
            <person name="Strakova D."/>
            <person name="Galisteo C."/>
            <person name="Sanchez-Porro C."/>
            <person name="Ventosa A."/>
        </authorList>
    </citation>
    <scope>NUCLEOTIDE SEQUENCE [LARGE SCALE GENOMIC DNA]</scope>
    <source>
        <strain evidence="2 3">S3CR25-11</strain>
    </source>
</reference>
<dbReference type="EMBL" id="JAMQOS010000001">
    <property type="protein sequence ID" value="MDS0280917.1"/>
    <property type="molecule type" value="Genomic_DNA"/>
</dbReference>
<feature type="domain" description="DUF7344" evidence="1">
    <location>
        <begin position="16"/>
        <end position="85"/>
    </location>
</feature>
<dbReference type="RefSeq" id="WP_310898760.1">
    <property type="nucleotide sequence ID" value="NZ_JAMQOS010000001.1"/>
</dbReference>
<comment type="caution">
    <text evidence="2">The sequence shown here is derived from an EMBL/GenBank/DDBJ whole genome shotgun (WGS) entry which is preliminary data.</text>
</comment>
<evidence type="ECO:0000313" key="2">
    <source>
        <dbReference type="EMBL" id="MDS0280917.1"/>
    </source>
</evidence>
<feature type="domain" description="DUF7344" evidence="1">
    <location>
        <begin position="121"/>
        <end position="189"/>
    </location>
</feature>
<dbReference type="Gene3D" id="1.10.10.10">
    <property type="entry name" value="Winged helix-like DNA-binding domain superfamily/Winged helix DNA-binding domain"/>
    <property type="match status" value="1"/>
</dbReference>
<dbReference type="Pfam" id="PF24035">
    <property type="entry name" value="DUF7344"/>
    <property type="match status" value="2"/>
</dbReference>
<protein>
    <recommendedName>
        <fullName evidence="1">DUF7344 domain-containing protein</fullName>
    </recommendedName>
</protein>
<keyword evidence="3" id="KW-1185">Reference proteome</keyword>
<organism evidence="2 3">
    <name type="scientific">Haloarcula onubensis</name>
    <dbReference type="NCBI Taxonomy" id="2950539"/>
    <lineage>
        <taxon>Archaea</taxon>
        <taxon>Methanobacteriati</taxon>
        <taxon>Methanobacteriota</taxon>
        <taxon>Stenosarchaea group</taxon>
        <taxon>Halobacteria</taxon>
        <taxon>Halobacteriales</taxon>
        <taxon>Haloarculaceae</taxon>
        <taxon>Haloarcula</taxon>
    </lineage>
</organism>